<dbReference type="EMBL" id="JAAIKB010000002">
    <property type="protein sequence ID" value="NGM20044.1"/>
    <property type="molecule type" value="Genomic_DNA"/>
</dbReference>
<evidence type="ECO:0000313" key="4">
    <source>
        <dbReference type="Proteomes" id="UP000475385"/>
    </source>
</evidence>
<organism evidence="3 4">
    <name type="scientific">Falsiroseomonas algicola</name>
    <dbReference type="NCBI Taxonomy" id="2716930"/>
    <lineage>
        <taxon>Bacteria</taxon>
        <taxon>Pseudomonadati</taxon>
        <taxon>Pseudomonadota</taxon>
        <taxon>Alphaproteobacteria</taxon>
        <taxon>Acetobacterales</taxon>
        <taxon>Roseomonadaceae</taxon>
        <taxon>Falsiroseomonas</taxon>
    </lineage>
</organism>
<dbReference type="Gene3D" id="3.40.190.10">
    <property type="entry name" value="Periplasmic binding protein-like II"/>
    <property type="match status" value="1"/>
</dbReference>
<keyword evidence="4" id="KW-1185">Reference proteome</keyword>
<dbReference type="PANTHER" id="PTHR42928">
    <property type="entry name" value="TRICARBOXYLATE-BINDING PROTEIN"/>
    <property type="match status" value="1"/>
</dbReference>
<dbReference type="InterPro" id="IPR005064">
    <property type="entry name" value="BUG"/>
</dbReference>
<dbReference type="PANTHER" id="PTHR42928:SF5">
    <property type="entry name" value="BLR1237 PROTEIN"/>
    <property type="match status" value="1"/>
</dbReference>
<evidence type="ECO:0000313" key="3">
    <source>
        <dbReference type="EMBL" id="NGM20044.1"/>
    </source>
</evidence>
<sequence>MMDRRTLMAAAALAALPGIARAQPAWPSRAVRMVVPFPPGGSNDVLGRALCERLGAQLSQPFVVENRGGAGGAIGADQVAKSAPDGYTLLFMSSSLTTNAAVQRLPYDPVADFTPIAQAAVAPMIVTVGKDSPARTMADLVRIARERPGMLRFGGAGPGDTSFFATELLKMAANLDMEAVAYRGITEAQTDAAAGRIDLVVTTLASARGLIEAGQLRLLATASAERDPRMADVPTVREATGIDYVTGVWWGVFAPARMPPALTAAINAAVNRAMAEPQYQRVLEAGGASMAALAPEAFAARVRSEVARWTDVAKRAGVALN</sequence>
<dbReference type="SUPFAM" id="SSF53850">
    <property type="entry name" value="Periplasmic binding protein-like II"/>
    <property type="match status" value="1"/>
</dbReference>
<gene>
    <name evidence="3" type="ORF">G3576_08470</name>
</gene>
<dbReference type="Proteomes" id="UP000475385">
    <property type="component" value="Unassembled WGS sequence"/>
</dbReference>
<keyword evidence="2" id="KW-0732">Signal</keyword>
<dbReference type="InterPro" id="IPR042100">
    <property type="entry name" value="Bug_dom1"/>
</dbReference>
<protein>
    <submittedName>
        <fullName evidence="3">Tripartite tricarboxylate transporter substrate binding protein</fullName>
    </submittedName>
</protein>
<comment type="similarity">
    <text evidence="1">Belongs to the UPF0065 (bug) family.</text>
</comment>
<reference evidence="3 4" key="1">
    <citation type="submission" date="2020-03" db="EMBL/GenBank/DDBJ databases">
        <title>Roseomonas stagni sp. nov., isolated from pond water in Japan.</title>
        <authorList>
            <person name="Furuhata K."/>
            <person name="Miyamoto H."/>
            <person name="Goto K."/>
        </authorList>
    </citation>
    <scope>NUCLEOTIDE SEQUENCE [LARGE SCALE GENOMIC DNA]</scope>
    <source>
        <strain evidence="3 4">PeD5</strain>
    </source>
</reference>
<dbReference type="PIRSF" id="PIRSF017082">
    <property type="entry name" value="YflP"/>
    <property type="match status" value="1"/>
</dbReference>
<name>A0A6M1LJI0_9PROT</name>
<evidence type="ECO:0000256" key="1">
    <source>
        <dbReference type="ARBA" id="ARBA00006987"/>
    </source>
</evidence>
<proteinExistence type="inferred from homology"/>
<dbReference type="Gene3D" id="3.40.190.150">
    <property type="entry name" value="Bordetella uptake gene, domain 1"/>
    <property type="match status" value="1"/>
</dbReference>
<feature type="signal peptide" evidence="2">
    <location>
        <begin position="1"/>
        <end position="22"/>
    </location>
</feature>
<feature type="chain" id="PRO_5026852066" evidence="2">
    <location>
        <begin position="23"/>
        <end position="321"/>
    </location>
</feature>
<evidence type="ECO:0000256" key="2">
    <source>
        <dbReference type="SAM" id="SignalP"/>
    </source>
</evidence>
<dbReference type="Pfam" id="PF03401">
    <property type="entry name" value="TctC"/>
    <property type="match status" value="1"/>
</dbReference>
<comment type="caution">
    <text evidence="3">The sequence shown here is derived from an EMBL/GenBank/DDBJ whole genome shotgun (WGS) entry which is preliminary data.</text>
</comment>
<dbReference type="AlphaFoldDB" id="A0A6M1LJI0"/>
<dbReference type="RefSeq" id="WP_164693911.1">
    <property type="nucleotide sequence ID" value="NZ_JAAIKB010000002.1"/>
</dbReference>
<accession>A0A6M1LJI0</accession>